<feature type="compositionally biased region" description="Acidic residues" evidence="9">
    <location>
        <begin position="335"/>
        <end position="344"/>
    </location>
</feature>
<feature type="binding site" evidence="8">
    <location>
        <position position="72"/>
    </location>
    <ligand>
        <name>Mg(2+)</name>
        <dbReference type="ChEBI" id="CHEBI:18420"/>
        <label>1</label>
        <note>catalytic</note>
    </ligand>
</feature>
<dbReference type="InterPro" id="IPR020550">
    <property type="entry name" value="Inositol_monophosphatase_CS"/>
</dbReference>
<dbReference type="Pfam" id="PF00459">
    <property type="entry name" value="Inositol_P"/>
    <property type="match status" value="1"/>
</dbReference>
<dbReference type="GO" id="GO:0046872">
    <property type="term" value="F:metal ion binding"/>
    <property type="evidence" value="ECO:0007669"/>
    <property type="project" value="UniProtKB-KW"/>
</dbReference>
<feature type="compositionally biased region" description="Low complexity" evidence="9">
    <location>
        <begin position="315"/>
        <end position="334"/>
    </location>
</feature>
<dbReference type="AlphaFoldDB" id="B1Y599"/>
<dbReference type="HOGENOM" id="CLU_635840_0_0_4"/>
<evidence type="ECO:0000256" key="8">
    <source>
        <dbReference type="PIRSR" id="PIRSR600760-2"/>
    </source>
</evidence>
<sequence>MSQTNLHPMLNIAVKAARAGGAIISRASQDLDRLTVTSKGHNDFVTEVDQAAEHAIIDTILQAYPGHAILAEESGREHGAKHSDYVWIIDPLDGTTNFIHGFPQYAVSIALAYKGKVEQAVVYDPNRNDLFYATKGKGAFLNDKRLRVSKRTRLLECLIGTGFPFRKGDNFKRYMKMFEEVMQACAGVRRPGSAALDLCYVAAGWYDGFFETGLNPWDIAAGSLIITEAGGLVGNFTGEADYLYQRELVTGSPRIYAQLVQILAPYTRVIKEDEAEADTGAAAGAAAPGKTARAPKASKAPVSAATSASFAGTISATSSLSPTSRAAASAAETAEAQDSDEADEIDAVDAGDDGAEEIWAEPKRASTASERPMTPAQALAAAFDPTPVDTVAPTVTVRKPTRIRKADLPAPAEEERRPSPRGPKRHDDAPF</sequence>
<evidence type="ECO:0000256" key="6">
    <source>
        <dbReference type="ARBA" id="ARBA00022801"/>
    </source>
</evidence>
<dbReference type="SUPFAM" id="SSF56655">
    <property type="entry name" value="Carbohydrate phosphatase"/>
    <property type="match status" value="1"/>
</dbReference>
<accession>B1Y599</accession>
<feature type="region of interest" description="Disordered" evidence="9">
    <location>
        <begin position="315"/>
        <end position="344"/>
    </location>
</feature>
<dbReference type="PRINTS" id="PR00377">
    <property type="entry name" value="IMPHPHTASES"/>
</dbReference>
<dbReference type="PROSITE" id="PS00630">
    <property type="entry name" value="IMP_2"/>
    <property type="match status" value="1"/>
</dbReference>
<dbReference type="Proteomes" id="UP000001693">
    <property type="component" value="Chromosome"/>
</dbReference>
<dbReference type="Gene3D" id="3.30.540.10">
    <property type="entry name" value="Fructose-1,6-Bisphosphatase, subunit A, domain 1"/>
    <property type="match status" value="1"/>
</dbReference>
<dbReference type="STRING" id="395495.Lcho_1218"/>
<feature type="binding site" evidence="8">
    <location>
        <position position="93"/>
    </location>
    <ligand>
        <name>Mg(2+)</name>
        <dbReference type="ChEBI" id="CHEBI:18420"/>
        <label>2</label>
    </ligand>
</feature>
<comment type="catalytic activity">
    <reaction evidence="1">
        <text>a myo-inositol phosphate + H2O = myo-inositol + phosphate</text>
        <dbReference type="Rhea" id="RHEA:24056"/>
        <dbReference type="ChEBI" id="CHEBI:15377"/>
        <dbReference type="ChEBI" id="CHEBI:17268"/>
        <dbReference type="ChEBI" id="CHEBI:43474"/>
        <dbReference type="ChEBI" id="CHEBI:84139"/>
        <dbReference type="EC" id="3.1.3.25"/>
    </reaction>
</comment>
<protein>
    <recommendedName>
        <fullName evidence="4">inositol-phosphate phosphatase</fullName>
        <ecNumber evidence="4">3.1.3.25</ecNumber>
    </recommendedName>
</protein>
<feature type="compositionally biased region" description="Low complexity" evidence="9">
    <location>
        <begin position="384"/>
        <end position="397"/>
    </location>
</feature>
<comment type="cofactor">
    <cofactor evidence="2 8">
        <name>Mg(2+)</name>
        <dbReference type="ChEBI" id="CHEBI:18420"/>
    </cofactor>
</comment>
<feature type="binding site" evidence="8">
    <location>
        <position position="90"/>
    </location>
    <ligand>
        <name>Mg(2+)</name>
        <dbReference type="ChEBI" id="CHEBI:18420"/>
        <label>2</label>
    </ligand>
</feature>
<evidence type="ECO:0000256" key="2">
    <source>
        <dbReference type="ARBA" id="ARBA00001946"/>
    </source>
</evidence>
<evidence type="ECO:0000256" key="1">
    <source>
        <dbReference type="ARBA" id="ARBA00001033"/>
    </source>
</evidence>
<evidence type="ECO:0000256" key="9">
    <source>
        <dbReference type="SAM" id="MobiDB-lite"/>
    </source>
</evidence>
<dbReference type="InterPro" id="IPR022337">
    <property type="entry name" value="Inositol_monophosphatase_SuhB"/>
</dbReference>
<dbReference type="PANTHER" id="PTHR20854">
    <property type="entry name" value="INOSITOL MONOPHOSPHATASE"/>
    <property type="match status" value="1"/>
</dbReference>
<feature type="region of interest" description="Disordered" evidence="9">
    <location>
        <begin position="362"/>
        <end position="431"/>
    </location>
</feature>
<proteinExistence type="inferred from homology"/>
<dbReference type="PRINTS" id="PR01959">
    <property type="entry name" value="SBIMPHPHTASE"/>
</dbReference>
<dbReference type="PANTHER" id="PTHR20854:SF4">
    <property type="entry name" value="INOSITOL-1-MONOPHOSPHATASE-RELATED"/>
    <property type="match status" value="1"/>
</dbReference>
<evidence type="ECO:0000313" key="10">
    <source>
        <dbReference type="EMBL" id="ACB33487.1"/>
    </source>
</evidence>
<dbReference type="FunFam" id="3.30.540.10:FF:000003">
    <property type="entry name" value="Inositol-1-monophosphatase"/>
    <property type="match status" value="1"/>
</dbReference>
<dbReference type="GO" id="GO:0046854">
    <property type="term" value="P:phosphatidylinositol phosphate biosynthetic process"/>
    <property type="evidence" value="ECO:0007669"/>
    <property type="project" value="InterPro"/>
</dbReference>
<gene>
    <name evidence="10" type="ordered locus">Lcho_1218</name>
</gene>
<keyword evidence="6 10" id="KW-0378">Hydrolase</keyword>
<evidence type="ECO:0000256" key="5">
    <source>
        <dbReference type="ARBA" id="ARBA00022723"/>
    </source>
</evidence>
<keyword evidence="11" id="KW-1185">Reference proteome</keyword>
<dbReference type="GO" id="GO:0007165">
    <property type="term" value="P:signal transduction"/>
    <property type="evidence" value="ECO:0007669"/>
    <property type="project" value="TreeGrafter"/>
</dbReference>
<dbReference type="InterPro" id="IPR000760">
    <property type="entry name" value="Inositol_monophosphatase-like"/>
</dbReference>
<dbReference type="GO" id="GO:0008934">
    <property type="term" value="F:inositol monophosphate 1-phosphatase activity"/>
    <property type="evidence" value="ECO:0007669"/>
    <property type="project" value="InterPro"/>
</dbReference>
<evidence type="ECO:0000256" key="3">
    <source>
        <dbReference type="ARBA" id="ARBA00009759"/>
    </source>
</evidence>
<name>B1Y599_LEPCP</name>
<evidence type="ECO:0000256" key="4">
    <source>
        <dbReference type="ARBA" id="ARBA00013106"/>
    </source>
</evidence>
<keyword evidence="7 8" id="KW-0460">Magnesium</keyword>
<feature type="binding site" evidence="8">
    <location>
        <position position="218"/>
    </location>
    <ligand>
        <name>Mg(2+)</name>
        <dbReference type="ChEBI" id="CHEBI:18420"/>
        <label>1</label>
        <note>catalytic</note>
    </ligand>
</feature>
<organism evidence="10 11">
    <name type="scientific">Leptothrix cholodnii (strain ATCC 51168 / LMG 8142 / SP-6)</name>
    <name type="common">Leptothrix discophora (strain SP-6)</name>
    <dbReference type="NCBI Taxonomy" id="395495"/>
    <lineage>
        <taxon>Bacteria</taxon>
        <taxon>Pseudomonadati</taxon>
        <taxon>Pseudomonadota</taxon>
        <taxon>Betaproteobacteria</taxon>
        <taxon>Burkholderiales</taxon>
        <taxon>Sphaerotilaceae</taxon>
        <taxon>Leptothrix</taxon>
    </lineage>
</organism>
<comment type="similarity">
    <text evidence="3">Belongs to the inositol monophosphatase superfamily.</text>
</comment>
<evidence type="ECO:0000256" key="7">
    <source>
        <dbReference type="ARBA" id="ARBA00022842"/>
    </source>
</evidence>
<feature type="binding site" evidence="8">
    <location>
        <position position="92"/>
    </location>
    <ligand>
        <name>Mg(2+)</name>
        <dbReference type="ChEBI" id="CHEBI:18420"/>
        <label>1</label>
        <note>catalytic</note>
    </ligand>
</feature>
<reference evidence="10 11" key="1">
    <citation type="submission" date="2008-03" db="EMBL/GenBank/DDBJ databases">
        <title>Complete sequence of Leptothrix cholodnii SP-6.</title>
        <authorList>
            <consortium name="US DOE Joint Genome Institute"/>
            <person name="Copeland A."/>
            <person name="Lucas S."/>
            <person name="Lapidus A."/>
            <person name="Glavina del Rio T."/>
            <person name="Dalin E."/>
            <person name="Tice H."/>
            <person name="Bruce D."/>
            <person name="Goodwin L."/>
            <person name="Pitluck S."/>
            <person name="Chertkov O."/>
            <person name="Brettin T."/>
            <person name="Detter J.C."/>
            <person name="Han C."/>
            <person name="Kuske C.R."/>
            <person name="Schmutz J."/>
            <person name="Larimer F."/>
            <person name="Land M."/>
            <person name="Hauser L."/>
            <person name="Kyrpides N."/>
            <person name="Lykidis A."/>
            <person name="Emerson D."/>
            <person name="Richardson P."/>
        </authorList>
    </citation>
    <scope>NUCLEOTIDE SEQUENCE [LARGE SCALE GENOMIC DNA]</scope>
    <source>
        <strain evidence="11">ATCC 51168 / LMG 8142 / SP-6</strain>
    </source>
</reference>
<dbReference type="CDD" id="cd01639">
    <property type="entry name" value="IMPase"/>
    <property type="match status" value="1"/>
</dbReference>
<dbReference type="Gene3D" id="3.40.190.80">
    <property type="match status" value="1"/>
</dbReference>
<dbReference type="KEGG" id="lch:Lcho_1218"/>
<dbReference type="InterPro" id="IPR033942">
    <property type="entry name" value="IMPase"/>
</dbReference>
<dbReference type="EC" id="3.1.3.25" evidence="4"/>
<dbReference type="EMBL" id="CP001013">
    <property type="protein sequence ID" value="ACB33487.1"/>
    <property type="molecule type" value="Genomic_DNA"/>
</dbReference>
<dbReference type="eggNOG" id="COG0483">
    <property type="taxonomic scope" value="Bacteria"/>
</dbReference>
<evidence type="ECO:0000313" key="11">
    <source>
        <dbReference type="Proteomes" id="UP000001693"/>
    </source>
</evidence>
<dbReference type="PROSITE" id="PS00629">
    <property type="entry name" value="IMP_1"/>
    <property type="match status" value="1"/>
</dbReference>
<keyword evidence="5 8" id="KW-0479">Metal-binding</keyword>
<dbReference type="GO" id="GO:0006020">
    <property type="term" value="P:inositol metabolic process"/>
    <property type="evidence" value="ECO:0007669"/>
    <property type="project" value="TreeGrafter"/>
</dbReference>
<dbReference type="InterPro" id="IPR020583">
    <property type="entry name" value="Inositol_monoP_metal-BS"/>
</dbReference>